<dbReference type="GO" id="GO:0055085">
    <property type="term" value="P:transmembrane transport"/>
    <property type="evidence" value="ECO:0007669"/>
    <property type="project" value="InterPro"/>
</dbReference>
<dbReference type="PANTHER" id="PTHR33376:SF15">
    <property type="entry name" value="BLL6794 PROTEIN"/>
    <property type="match status" value="1"/>
</dbReference>
<comment type="caution">
    <text evidence="2">The sequence shown here is derived from an EMBL/GenBank/DDBJ whole genome shotgun (WGS) entry which is preliminary data.</text>
</comment>
<sequence length="321" mass="35280">MSWIPSATAASIELAYANFFPPMHEQGKLAEAWAKEVEVRTNGKVKITYYGGGGLLNGPQIYDGVLKGIADIGMSVFGYSRGVFPAMEVIDLPNGYPNGKTATRVINAFYQTFKPEELNKVKVLYLHAHGPGILHSKKEVNRLEDLKGLKIRSYGFNADMVSALGAVPVALPISGVYEALQKGVADATFVGSEALKGWKQAEVIKYTIGCYGIGYSAGQYVVMNLDRWKSLPKDIQDVFEQVSAEWIPKHGEAWDQSDKEGLEYSLSLGNKFIRLAPEEDARWVAAVQSVTNGYIETMIKKGLPGKQYVDFVREQVAKGSK</sequence>
<evidence type="ECO:0000313" key="2">
    <source>
        <dbReference type="EMBL" id="HGU34064.1"/>
    </source>
</evidence>
<keyword evidence="1" id="KW-0732">Signal</keyword>
<name>A0A7C4RTW0_9BACT</name>
<dbReference type="CDD" id="cd13665">
    <property type="entry name" value="PBP2_TRAP_Dctp3_4"/>
    <property type="match status" value="1"/>
</dbReference>
<dbReference type="EMBL" id="DSUH01000334">
    <property type="protein sequence ID" value="HGU34064.1"/>
    <property type="molecule type" value="Genomic_DNA"/>
</dbReference>
<protein>
    <submittedName>
        <fullName evidence="2">TRAP transporter substrate-binding protein</fullName>
    </submittedName>
</protein>
<dbReference type="PANTHER" id="PTHR33376">
    <property type="match status" value="1"/>
</dbReference>
<organism evidence="2">
    <name type="scientific">Desulfatirhabdium butyrativorans</name>
    <dbReference type="NCBI Taxonomy" id="340467"/>
    <lineage>
        <taxon>Bacteria</taxon>
        <taxon>Pseudomonadati</taxon>
        <taxon>Thermodesulfobacteriota</taxon>
        <taxon>Desulfobacteria</taxon>
        <taxon>Desulfobacterales</taxon>
        <taxon>Desulfatirhabdiaceae</taxon>
        <taxon>Desulfatirhabdium</taxon>
    </lineage>
</organism>
<accession>A0A7C4RTW0</accession>
<dbReference type="InterPro" id="IPR018389">
    <property type="entry name" value="DctP_fam"/>
</dbReference>
<reference evidence="2" key="1">
    <citation type="journal article" date="2020" name="mSystems">
        <title>Genome- and Community-Level Interaction Insights into Carbon Utilization and Element Cycling Functions of Hydrothermarchaeota in Hydrothermal Sediment.</title>
        <authorList>
            <person name="Zhou Z."/>
            <person name="Liu Y."/>
            <person name="Xu W."/>
            <person name="Pan J."/>
            <person name="Luo Z.H."/>
            <person name="Li M."/>
        </authorList>
    </citation>
    <scope>NUCLEOTIDE SEQUENCE [LARGE SCALE GENOMIC DNA]</scope>
    <source>
        <strain evidence="2">SpSt-477</strain>
    </source>
</reference>
<dbReference type="AlphaFoldDB" id="A0A7C4RTW0"/>
<dbReference type="Gene3D" id="3.40.190.170">
    <property type="entry name" value="Bacterial extracellular solute-binding protein, family 7"/>
    <property type="match status" value="1"/>
</dbReference>
<dbReference type="NCBIfam" id="NF037995">
    <property type="entry name" value="TRAP_S1"/>
    <property type="match status" value="1"/>
</dbReference>
<gene>
    <name evidence="2" type="ORF">ENS29_14655</name>
</gene>
<dbReference type="Pfam" id="PF03480">
    <property type="entry name" value="DctP"/>
    <property type="match status" value="1"/>
</dbReference>
<evidence type="ECO:0000256" key="1">
    <source>
        <dbReference type="ARBA" id="ARBA00022729"/>
    </source>
</evidence>
<dbReference type="InterPro" id="IPR038404">
    <property type="entry name" value="TRAP_DctP_sf"/>
</dbReference>
<proteinExistence type="predicted"/>